<evidence type="ECO:0000259" key="1">
    <source>
        <dbReference type="Pfam" id="PF01797"/>
    </source>
</evidence>
<dbReference type="InterPro" id="IPR002686">
    <property type="entry name" value="Transposase_17"/>
</dbReference>
<organism evidence="2 3">
    <name type="scientific">Flavilitoribacter nigricans (strain ATCC 23147 / DSM 23189 / NBRC 102662 / NCIMB 1420 / SS-2)</name>
    <name type="common">Lewinella nigricans</name>
    <dbReference type="NCBI Taxonomy" id="1122177"/>
    <lineage>
        <taxon>Bacteria</taxon>
        <taxon>Pseudomonadati</taxon>
        <taxon>Bacteroidota</taxon>
        <taxon>Saprospiria</taxon>
        <taxon>Saprospirales</taxon>
        <taxon>Lewinellaceae</taxon>
        <taxon>Flavilitoribacter</taxon>
    </lineage>
</organism>
<dbReference type="OrthoDB" id="9798161at2"/>
<accession>A0A2D0N9B9</accession>
<dbReference type="GO" id="GO:0004803">
    <property type="term" value="F:transposase activity"/>
    <property type="evidence" value="ECO:0007669"/>
    <property type="project" value="InterPro"/>
</dbReference>
<dbReference type="Proteomes" id="UP000223913">
    <property type="component" value="Unassembled WGS sequence"/>
</dbReference>
<name>A0A2D0N9B9_FLAN2</name>
<dbReference type="InterPro" id="IPR036515">
    <property type="entry name" value="Transposase_17_sf"/>
</dbReference>
<sequence length="66" mass="7570">MKTICEWKNVEILELSVQRDHVHIVCFISSKLSVSDFMGIFKAKTAISLFKSFLNMKKKPDLGNHS</sequence>
<gene>
    <name evidence="2" type="ORF">CRP01_19015</name>
</gene>
<proteinExistence type="predicted"/>
<dbReference type="Gene3D" id="3.30.70.1290">
    <property type="entry name" value="Transposase IS200-like"/>
    <property type="match status" value="1"/>
</dbReference>
<dbReference type="GO" id="GO:0006313">
    <property type="term" value="P:DNA transposition"/>
    <property type="evidence" value="ECO:0007669"/>
    <property type="project" value="InterPro"/>
</dbReference>
<feature type="domain" description="Transposase IS200-like" evidence="1">
    <location>
        <begin position="2"/>
        <end position="64"/>
    </location>
</feature>
<protein>
    <recommendedName>
        <fullName evidence="1">Transposase IS200-like domain-containing protein</fullName>
    </recommendedName>
</protein>
<dbReference type="EMBL" id="PDUD01000023">
    <property type="protein sequence ID" value="PHN05114.1"/>
    <property type="molecule type" value="Genomic_DNA"/>
</dbReference>
<dbReference type="AlphaFoldDB" id="A0A2D0N9B9"/>
<dbReference type="SUPFAM" id="SSF143422">
    <property type="entry name" value="Transposase IS200-like"/>
    <property type="match status" value="1"/>
</dbReference>
<reference evidence="2 3" key="1">
    <citation type="submission" date="2017-10" db="EMBL/GenBank/DDBJ databases">
        <title>The draft genome sequence of Lewinella nigricans NBRC 102662.</title>
        <authorList>
            <person name="Wang K."/>
        </authorList>
    </citation>
    <scope>NUCLEOTIDE SEQUENCE [LARGE SCALE GENOMIC DNA]</scope>
    <source>
        <strain evidence="2 3">NBRC 102662</strain>
    </source>
</reference>
<keyword evidence="3" id="KW-1185">Reference proteome</keyword>
<dbReference type="GO" id="GO:0003677">
    <property type="term" value="F:DNA binding"/>
    <property type="evidence" value="ECO:0007669"/>
    <property type="project" value="InterPro"/>
</dbReference>
<dbReference type="RefSeq" id="WP_099151661.1">
    <property type="nucleotide sequence ID" value="NZ_PDUD01000023.1"/>
</dbReference>
<dbReference type="PANTHER" id="PTHR33360">
    <property type="entry name" value="TRANSPOSASE FOR INSERTION SEQUENCE ELEMENT IS200"/>
    <property type="match status" value="1"/>
</dbReference>
<evidence type="ECO:0000313" key="2">
    <source>
        <dbReference type="EMBL" id="PHN05114.1"/>
    </source>
</evidence>
<dbReference type="Pfam" id="PF01797">
    <property type="entry name" value="Y1_Tnp"/>
    <property type="match status" value="1"/>
</dbReference>
<dbReference type="PANTHER" id="PTHR33360:SF2">
    <property type="entry name" value="TRANSPOSASE FOR INSERTION SEQUENCE ELEMENT IS200"/>
    <property type="match status" value="1"/>
</dbReference>
<comment type="caution">
    <text evidence="2">The sequence shown here is derived from an EMBL/GenBank/DDBJ whole genome shotgun (WGS) entry which is preliminary data.</text>
</comment>
<evidence type="ECO:0000313" key="3">
    <source>
        <dbReference type="Proteomes" id="UP000223913"/>
    </source>
</evidence>